<organism evidence="8 9">
    <name type="scientific">Punica granatum</name>
    <name type="common">Pomegranate</name>
    <dbReference type="NCBI Taxonomy" id="22663"/>
    <lineage>
        <taxon>Eukaryota</taxon>
        <taxon>Viridiplantae</taxon>
        <taxon>Streptophyta</taxon>
        <taxon>Embryophyta</taxon>
        <taxon>Tracheophyta</taxon>
        <taxon>Spermatophyta</taxon>
        <taxon>Magnoliopsida</taxon>
        <taxon>eudicotyledons</taxon>
        <taxon>Gunneridae</taxon>
        <taxon>Pentapetalae</taxon>
        <taxon>rosids</taxon>
        <taxon>malvids</taxon>
        <taxon>Myrtales</taxon>
        <taxon>Lythraceae</taxon>
        <taxon>Punica</taxon>
    </lineage>
</organism>
<dbReference type="GO" id="GO:0003676">
    <property type="term" value="F:nucleic acid binding"/>
    <property type="evidence" value="ECO:0007669"/>
    <property type="project" value="InterPro"/>
</dbReference>
<evidence type="ECO:0000256" key="1">
    <source>
        <dbReference type="ARBA" id="ARBA00022679"/>
    </source>
</evidence>
<keyword evidence="2" id="KW-0548">Nucleotidyltransferase</keyword>
<evidence type="ECO:0000256" key="4">
    <source>
        <dbReference type="ARBA" id="ARBA00022759"/>
    </source>
</evidence>
<dbReference type="InterPro" id="IPR036397">
    <property type="entry name" value="RNaseH_sf"/>
</dbReference>
<evidence type="ECO:0000313" key="9">
    <source>
        <dbReference type="Proteomes" id="UP000233551"/>
    </source>
</evidence>
<dbReference type="SUPFAM" id="SSF56672">
    <property type="entry name" value="DNA/RNA polymerases"/>
    <property type="match status" value="1"/>
</dbReference>
<reference evidence="8 9" key="1">
    <citation type="submission" date="2017-11" db="EMBL/GenBank/DDBJ databases">
        <title>De-novo sequencing of pomegranate (Punica granatum L.) genome.</title>
        <authorList>
            <person name="Akparov Z."/>
            <person name="Amiraslanov A."/>
            <person name="Hajiyeva S."/>
            <person name="Abbasov M."/>
            <person name="Kaur K."/>
            <person name="Hamwieh A."/>
            <person name="Solovyev V."/>
            <person name="Salamov A."/>
            <person name="Braich B."/>
            <person name="Kosarev P."/>
            <person name="Mahmoud A."/>
            <person name="Hajiyev E."/>
            <person name="Babayeva S."/>
            <person name="Izzatullayeva V."/>
            <person name="Mammadov A."/>
            <person name="Mammadov A."/>
            <person name="Sharifova S."/>
            <person name="Ojaghi J."/>
            <person name="Eynullazada K."/>
            <person name="Bayramov B."/>
            <person name="Abdulazimova A."/>
            <person name="Shahmuradov I."/>
        </authorList>
    </citation>
    <scope>NUCLEOTIDE SEQUENCE [LARGE SCALE GENOMIC DNA]</scope>
    <source>
        <strain evidence="9">cv. AG2017</strain>
        <tissue evidence="8">Leaf</tissue>
    </source>
</reference>
<dbReference type="GO" id="GO:0003964">
    <property type="term" value="F:RNA-directed DNA polymerase activity"/>
    <property type="evidence" value="ECO:0007669"/>
    <property type="project" value="UniProtKB-KW"/>
</dbReference>
<comment type="caution">
    <text evidence="8">The sequence shown here is derived from an EMBL/GenBank/DDBJ whole genome shotgun (WGS) entry which is preliminary data.</text>
</comment>
<evidence type="ECO:0000256" key="6">
    <source>
        <dbReference type="ARBA" id="ARBA00022918"/>
    </source>
</evidence>
<dbReference type="InterPro" id="IPR012337">
    <property type="entry name" value="RNaseH-like_sf"/>
</dbReference>
<dbReference type="InterPro" id="IPR043502">
    <property type="entry name" value="DNA/RNA_pol_sf"/>
</dbReference>
<dbReference type="Proteomes" id="UP000233551">
    <property type="component" value="Unassembled WGS sequence"/>
</dbReference>
<dbReference type="InterPro" id="IPR050951">
    <property type="entry name" value="Retrovirus_Pol_polyprotein"/>
</dbReference>
<feature type="domain" description="Reverse transcriptase RNase H-like" evidence="7">
    <location>
        <begin position="5"/>
        <end position="90"/>
    </location>
</feature>
<dbReference type="PANTHER" id="PTHR37984:SF5">
    <property type="entry name" value="PROTEIN NYNRIN-LIKE"/>
    <property type="match status" value="1"/>
</dbReference>
<keyword evidence="6" id="KW-0695">RNA-directed DNA polymerase</keyword>
<evidence type="ECO:0000313" key="8">
    <source>
        <dbReference type="EMBL" id="PKI37377.1"/>
    </source>
</evidence>
<gene>
    <name evidence="8" type="ORF">CRG98_042254</name>
</gene>
<dbReference type="GO" id="GO:0004519">
    <property type="term" value="F:endonuclease activity"/>
    <property type="evidence" value="ECO:0007669"/>
    <property type="project" value="UniProtKB-KW"/>
</dbReference>
<evidence type="ECO:0000256" key="5">
    <source>
        <dbReference type="ARBA" id="ARBA00022801"/>
    </source>
</evidence>
<dbReference type="CDD" id="cd09274">
    <property type="entry name" value="RNase_HI_RT_Ty3"/>
    <property type="match status" value="1"/>
</dbReference>
<sequence length="275" mass="31890">MKYGSGIGIGTVLSEEKRLVAYFSEKFNDARRSWSTFDREFYAIFRVLKHCEHYLEVVLHSDQQALKYLNSQKQIGSNMYARWTTFLQKFPFKLVHKLVVQNKIADALSGHAALLMMLRSELIEFEELKEQYVDGEDFAEAWYKVPNRQAAGEFHIHEGFWMRDGQTESMNKTFANMARSNYGEKPKQWDFAIAQAEFAYNNVVHSATGRSPFSIVYQKVPRHAIDLIKLPKTCKGNVAAESMAKEVQSMQQQVRQKLEAMSAKYKKVAYKHCKE</sequence>
<keyword evidence="9" id="KW-1185">Reference proteome</keyword>
<evidence type="ECO:0000256" key="2">
    <source>
        <dbReference type="ARBA" id="ARBA00022695"/>
    </source>
</evidence>
<accession>A0A2I0I087</accession>
<dbReference type="STRING" id="22663.A0A2I0I087"/>
<keyword evidence="1" id="KW-0808">Transferase</keyword>
<keyword evidence="3" id="KW-0540">Nuclease</keyword>
<proteinExistence type="predicted"/>
<name>A0A2I0I087_PUNGR</name>
<dbReference type="AlphaFoldDB" id="A0A2I0I087"/>
<keyword evidence="4" id="KW-0255">Endonuclease</keyword>
<evidence type="ECO:0000259" key="7">
    <source>
        <dbReference type="Pfam" id="PF17917"/>
    </source>
</evidence>
<protein>
    <recommendedName>
        <fullName evidence="7">Reverse transcriptase RNase H-like domain-containing protein</fullName>
    </recommendedName>
</protein>
<dbReference type="SUPFAM" id="SSF53098">
    <property type="entry name" value="Ribonuclease H-like"/>
    <property type="match status" value="1"/>
</dbReference>
<evidence type="ECO:0000256" key="3">
    <source>
        <dbReference type="ARBA" id="ARBA00022722"/>
    </source>
</evidence>
<dbReference type="Gene3D" id="3.30.420.10">
    <property type="entry name" value="Ribonuclease H-like superfamily/Ribonuclease H"/>
    <property type="match status" value="1"/>
</dbReference>
<dbReference type="EMBL" id="PGOL01004423">
    <property type="protein sequence ID" value="PKI37377.1"/>
    <property type="molecule type" value="Genomic_DNA"/>
</dbReference>
<keyword evidence="5" id="KW-0378">Hydrolase</keyword>
<dbReference type="Pfam" id="PF17917">
    <property type="entry name" value="RT_RNaseH"/>
    <property type="match status" value="1"/>
</dbReference>
<dbReference type="PANTHER" id="PTHR37984">
    <property type="entry name" value="PROTEIN CBG26694"/>
    <property type="match status" value="1"/>
</dbReference>
<dbReference type="InterPro" id="IPR041373">
    <property type="entry name" value="RT_RNaseH"/>
</dbReference>
<dbReference type="GO" id="GO:0016787">
    <property type="term" value="F:hydrolase activity"/>
    <property type="evidence" value="ECO:0007669"/>
    <property type="project" value="UniProtKB-KW"/>
</dbReference>